<dbReference type="Proteomes" id="UP000198397">
    <property type="component" value="Unassembled WGS sequence"/>
</dbReference>
<keyword evidence="2" id="KW-0812">Transmembrane</keyword>
<dbReference type="AlphaFoldDB" id="A0A238Y0C0"/>
<keyword evidence="2" id="KW-1133">Transmembrane helix</keyword>
<name>A0A238Y0C0_HALVU</name>
<evidence type="ECO:0000313" key="3">
    <source>
        <dbReference type="EMBL" id="SNR63749.1"/>
    </source>
</evidence>
<accession>A0A238Y0C0</accession>
<protein>
    <submittedName>
        <fullName evidence="3">Uncharacterized protein</fullName>
    </submittedName>
</protein>
<keyword evidence="2" id="KW-0472">Membrane</keyword>
<proteinExistence type="predicted"/>
<sequence length="217" mass="22538">MEGKLPSGPIGYGALALLGLSVAIHLTVGVSELLGVITGHGAFAYALMLLVAAALPIVLMGAMVAGVLQPNATYATLSGVFAFYLFAYVDIHALGTIESVTGADLHSHDHGDHGHDDGSHGDGHDDHGHDDGSHGDGHDDHGHDDGNHGDHHDDHAHDDHGHDHDDSHAHDDHGHSHEGSTVDVVAEHLIADPLALISKVAEGTAVVLFALLALRED</sequence>
<organism evidence="3 4">
    <name type="scientific">Halorubrum vacuolatum</name>
    <name type="common">Natronobacterium vacuolatum</name>
    <dbReference type="NCBI Taxonomy" id="63740"/>
    <lineage>
        <taxon>Archaea</taxon>
        <taxon>Methanobacteriati</taxon>
        <taxon>Methanobacteriota</taxon>
        <taxon>Stenosarchaea group</taxon>
        <taxon>Halobacteria</taxon>
        <taxon>Halobacteriales</taxon>
        <taxon>Haloferacaceae</taxon>
        <taxon>Halorubrum</taxon>
    </lineage>
</organism>
<dbReference type="RefSeq" id="WP_179213680.1">
    <property type="nucleotide sequence ID" value="NZ_FZNQ01000025.1"/>
</dbReference>
<dbReference type="EMBL" id="FZNQ01000025">
    <property type="protein sequence ID" value="SNR63749.1"/>
    <property type="molecule type" value="Genomic_DNA"/>
</dbReference>
<feature type="transmembrane region" description="Helical" evidence="2">
    <location>
        <begin position="72"/>
        <end position="89"/>
    </location>
</feature>
<feature type="region of interest" description="Disordered" evidence="1">
    <location>
        <begin position="107"/>
        <end position="178"/>
    </location>
</feature>
<gene>
    <name evidence="3" type="ORF">SAMN06264855_12524</name>
</gene>
<keyword evidence="4" id="KW-1185">Reference proteome</keyword>
<evidence type="ECO:0000313" key="4">
    <source>
        <dbReference type="Proteomes" id="UP000198397"/>
    </source>
</evidence>
<feature type="transmembrane region" description="Helical" evidence="2">
    <location>
        <begin position="12"/>
        <end position="30"/>
    </location>
</feature>
<feature type="transmembrane region" description="Helical" evidence="2">
    <location>
        <begin position="42"/>
        <end position="66"/>
    </location>
</feature>
<evidence type="ECO:0000256" key="1">
    <source>
        <dbReference type="SAM" id="MobiDB-lite"/>
    </source>
</evidence>
<reference evidence="3 4" key="1">
    <citation type="submission" date="2017-06" db="EMBL/GenBank/DDBJ databases">
        <authorList>
            <person name="Kim H.J."/>
            <person name="Triplett B.A."/>
        </authorList>
    </citation>
    <scope>NUCLEOTIDE SEQUENCE [LARGE SCALE GENOMIC DNA]</scope>
    <source>
        <strain evidence="3 4">DSM 8800</strain>
    </source>
</reference>
<evidence type="ECO:0000256" key="2">
    <source>
        <dbReference type="SAM" id="Phobius"/>
    </source>
</evidence>